<dbReference type="InterPro" id="IPR036651">
    <property type="entry name" value="Gln_synt_N_sf"/>
</dbReference>
<sequence length="424" mass="47017">MNKAEGILEALEKNDVEFVQLQFTNIEGKIKSMGVHASQVGEAIDEGLGFDGSSVTGYAEIEESDLILIPDLKTFKILPWKPQGKGVGRMFCNVCLPNGTPHECDPRSLLEGSLKTAKRMGYKFQVGVEIEFYLFKDGKKPIDEGKYLDYSPYDEAEELRTELALNLQKLGFIVEKIHHEVNPGQNELDLNYSDALETSDNVIACRQGLKALGEERGLDVDYGPKPIPDGMGNGLHCHHSLADAETGENLFFDPSGKYRMSDLARHFLAGELVHAPALTALAASTPESYKRLVPGYEAPIYICWGGPNRSVMIRIPGYEIRSGAGMRFEYRTPDPMFNPYLLFTGMLAAGVDGIEKKLDPNPPVDKNVYEMNKEELEELGISTLPGSLHESLDALENDKILRDALGKKMLNKYVEIKRAEAINS</sequence>
<evidence type="ECO:0000313" key="6">
    <source>
        <dbReference type="EMBL" id="KXB02767.1"/>
    </source>
</evidence>
<dbReference type="Gene3D" id="3.10.20.70">
    <property type="entry name" value="Glutamine synthetase, N-terminal domain"/>
    <property type="match status" value="1"/>
</dbReference>
<dbReference type="SUPFAM" id="SSF54368">
    <property type="entry name" value="Glutamine synthetase, N-terminal domain"/>
    <property type="match status" value="1"/>
</dbReference>
<organism evidence="6 7">
    <name type="scientific">candidate division MSBL1 archaeon SCGC-AAA261D19</name>
    <dbReference type="NCBI Taxonomy" id="1698273"/>
    <lineage>
        <taxon>Archaea</taxon>
        <taxon>Methanobacteriati</taxon>
        <taxon>Methanobacteriota</taxon>
        <taxon>candidate division MSBL1</taxon>
    </lineage>
</organism>
<dbReference type="PATRIC" id="fig|1698273.3.peg.459"/>
<dbReference type="SUPFAM" id="SSF55931">
    <property type="entry name" value="Glutamine synthetase/guanido kinase"/>
    <property type="match status" value="1"/>
</dbReference>
<evidence type="ECO:0000256" key="3">
    <source>
        <dbReference type="RuleBase" id="RU000384"/>
    </source>
</evidence>
<dbReference type="GO" id="GO:0006542">
    <property type="term" value="P:glutamine biosynthetic process"/>
    <property type="evidence" value="ECO:0007669"/>
    <property type="project" value="InterPro"/>
</dbReference>
<dbReference type="PANTHER" id="PTHR43407">
    <property type="entry name" value="GLUTAMINE SYNTHETASE"/>
    <property type="match status" value="1"/>
</dbReference>
<feature type="domain" description="GS catalytic" evidence="5">
    <location>
        <begin position="106"/>
        <end position="424"/>
    </location>
</feature>
<evidence type="ECO:0000259" key="4">
    <source>
        <dbReference type="PROSITE" id="PS51986"/>
    </source>
</evidence>
<evidence type="ECO:0000313" key="7">
    <source>
        <dbReference type="Proteomes" id="UP000070400"/>
    </source>
</evidence>
<reference evidence="6 7" key="1">
    <citation type="journal article" date="2016" name="Sci. Rep.">
        <title>Metabolic traits of an uncultured archaeal lineage -MSBL1- from brine pools of the Red Sea.</title>
        <authorList>
            <person name="Mwirichia R."/>
            <person name="Alam I."/>
            <person name="Rashid M."/>
            <person name="Vinu M."/>
            <person name="Ba-Alawi W."/>
            <person name="Anthony Kamau A."/>
            <person name="Kamanda Ngugi D."/>
            <person name="Goker M."/>
            <person name="Klenk H.P."/>
            <person name="Bajic V."/>
            <person name="Stingl U."/>
        </authorList>
    </citation>
    <scope>NUCLEOTIDE SEQUENCE [LARGE SCALE GENOMIC DNA]</scope>
    <source>
        <strain evidence="6">SCGC-AAA261D19</strain>
    </source>
</reference>
<gene>
    <name evidence="6" type="ORF">AKJ43_00590</name>
</gene>
<proteinExistence type="inferred from homology"/>
<dbReference type="Pfam" id="PF03951">
    <property type="entry name" value="Gln-synt_N"/>
    <property type="match status" value="1"/>
</dbReference>
<dbReference type="InterPro" id="IPR008147">
    <property type="entry name" value="Gln_synt_N"/>
</dbReference>
<dbReference type="GO" id="GO:0004356">
    <property type="term" value="F:glutamine synthetase activity"/>
    <property type="evidence" value="ECO:0007669"/>
    <property type="project" value="InterPro"/>
</dbReference>
<name>A0A133V8P6_9EURY</name>
<accession>A0A133V8P6</accession>
<dbReference type="PROSITE" id="PS00180">
    <property type="entry name" value="GLNA_1"/>
    <property type="match status" value="1"/>
</dbReference>
<keyword evidence="7" id="KW-1185">Reference proteome</keyword>
<evidence type="ECO:0000256" key="2">
    <source>
        <dbReference type="PROSITE-ProRule" id="PRU01330"/>
    </source>
</evidence>
<dbReference type="EMBL" id="LHXX01000004">
    <property type="protein sequence ID" value="KXB02767.1"/>
    <property type="molecule type" value="Genomic_DNA"/>
</dbReference>
<dbReference type="GO" id="GO:0016020">
    <property type="term" value="C:membrane"/>
    <property type="evidence" value="ECO:0007669"/>
    <property type="project" value="TreeGrafter"/>
</dbReference>
<dbReference type="InterPro" id="IPR008146">
    <property type="entry name" value="Gln_synth_cat_dom"/>
</dbReference>
<dbReference type="PANTHER" id="PTHR43407:SF1">
    <property type="entry name" value="LENGSIN"/>
    <property type="match status" value="1"/>
</dbReference>
<comment type="caution">
    <text evidence="6">The sequence shown here is derived from an EMBL/GenBank/DDBJ whole genome shotgun (WGS) entry which is preliminary data.</text>
</comment>
<dbReference type="InterPro" id="IPR014746">
    <property type="entry name" value="Gln_synth/guanido_kin_cat_dom"/>
</dbReference>
<dbReference type="GO" id="GO:0005737">
    <property type="term" value="C:cytoplasm"/>
    <property type="evidence" value="ECO:0007669"/>
    <property type="project" value="TreeGrafter"/>
</dbReference>
<dbReference type="PROSITE" id="PS51987">
    <property type="entry name" value="GS_CATALYTIC"/>
    <property type="match status" value="1"/>
</dbReference>
<dbReference type="PROSITE" id="PS51986">
    <property type="entry name" value="GS_BETA_GRASP"/>
    <property type="match status" value="1"/>
</dbReference>
<evidence type="ECO:0000259" key="5">
    <source>
        <dbReference type="PROSITE" id="PS51987"/>
    </source>
</evidence>
<dbReference type="InterPro" id="IPR027302">
    <property type="entry name" value="Gln_synth_N_conserv_site"/>
</dbReference>
<protein>
    <submittedName>
        <fullName evidence="6">Uncharacterized protein</fullName>
    </submittedName>
</protein>
<evidence type="ECO:0000256" key="1">
    <source>
        <dbReference type="ARBA" id="ARBA00009897"/>
    </source>
</evidence>
<dbReference type="Proteomes" id="UP000070400">
    <property type="component" value="Unassembled WGS sequence"/>
</dbReference>
<comment type="similarity">
    <text evidence="1 2 3">Belongs to the glutamine synthetase family.</text>
</comment>
<dbReference type="SMART" id="SM01230">
    <property type="entry name" value="Gln-synt_C"/>
    <property type="match status" value="1"/>
</dbReference>
<dbReference type="AlphaFoldDB" id="A0A133V8P6"/>
<feature type="domain" description="GS beta-grasp" evidence="4">
    <location>
        <begin position="14"/>
        <end position="99"/>
    </location>
</feature>
<dbReference type="Gene3D" id="3.30.590.10">
    <property type="entry name" value="Glutamine synthetase/guanido kinase, catalytic domain"/>
    <property type="match status" value="1"/>
</dbReference>
<dbReference type="Pfam" id="PF00120">
    <property type="entry name" value="Gln-synt_C"/>
    <property type="match status" value="1"/>
</dbReference>